<feature type="transmembrane region" description="Helical" evidence="2">
    <location>
        <begin position="646"/>
        <end position="665"/>
    </location>
</feature>
<feature type="compositionally biased region" description="Basic residues" evidence="1">
    <location>
        <begin position="723"/>
        <end position="732"/>
    </location>
</feature>
<feature type="region of interest" description="Disordered" evidence="1">
    <location>
        <begin position="682"/>
        <end position="773"/>
    </location>
</feature>
<gene>
    <name evidence="3" type="ORF">MKZ38_006398</name>
</gene>
<feature type="compositionally biased region" description="Low complexity" evidence="1">
    <location>
        <begin position="19"/>
        <end position="38"/>
    </location>
</feature>
<feature type="transmembrane region" description="Helical" evidence="2">
    <location>
        <begin position="615"/>
        <end position="634"/>
    </location>
</feature>
<feature type="compositionally biased region" description="Low complexity" evidence="1">
    <location>
        <begin position="55"/>
        <end position="70"/>
    </location>
</feature>
<feature type="compositionally biased region" description="Pro residues" evidence="1">
    <location>
        <begin position="711"/>
        <end position="721"/>
    </location>
</feature>
<evidence type="ECO:0000256" key="1">
    <source>
        <dbReference type="SAM" id="MobiDB-lite"/>
    </source>
</evidence>
<sequence length="939" mass="103226">MPRLSAAQEEREKYRKRASSTSHPSQSSQPQPSQQHQQGESSLPSSQETDRTDNTDTTGTRTSNETGNSSDGSKAEVYLLDAAGREDSDEGVHDISAHIKAASVISAPTQTQQEGVKGNPPYPTDSSETVRPPPQSDSKGKGKAPAHGSPSSAPYPSSPGHGESGGSNNAKKSPKSGRRLFVFHGLRPELLSQLPSMGVDPEFITAHLLRRPYRPRLVQLNGQQRHGPRGERVVKWSFAHFQYPELVCRGGEDWSSGEEGYLGTKRTARKNGSDGTKQDENIGPPDRDLRGGKHSHASHAGHGGNSSDEETIFIDGRIAGDPPVLSMPGGEDAVVMCRASLWMSEKGDAVLILDRPVWRDPQVHLRKTYWHDSLSNSIRASLEDETSSLRSCLTTDATLGAVAEHGAPSLHDAMQEWLNNYPADFDYRAVLSSVVELAYDRWLEFFDALDLRPMPSSRERGMRGAHGQEEVNDLLGLYWRSQMALETNADGFSYMTARGMVMPRGRADWGVLLSRIKRRVELLNLAATIVQPRVPPPPLGAGLGTTKTPGTMTAGVDAGSSPSFEGSKGKRHHHHHRRMSVPLGALTTTTTPMIGDGGEDCTPQEKERERGLDRVAYMGGIFLPFTIVSSVLSMTEPFSPGQNMHWVFWVFAAPLAMGAVVFIYADSIRRAEVWIEVSDWREDHDKAKQSEKQEQDQDIEDEKVNSNEQGLPPPVPGPPPKFNTRRSWRRRSRAAEATKLSPIQSLPESAVQSKTKMEDESGGPEAPGRRPHLQRESALTNLNALAPGGKLDMCWQGQSMGTSCTSSISDEPILEEDEETDSGRRRRPESRAHGLDDDDQRLVQQTPMGVPGRRDTESSRVETGTSRNVSRRPTSIFRTAGGGENTRTWKRQRLGWGGAWKTMVGYYVPNKGEDVPLGVKAYEVRGGARTKMAKRSSWK</sequence>
<feature type="compositionally biased region" description="Polar residues" evidence="1">
    <location>
        <begin position="741"/>
        <end position="754"/>
    </location>
</feature>
<feature type="region of interest" description="Disordered" evidence="1">
    <location>
        <begin position="587"/>
        <end position="607"/>
    </location>
</feature>
<accession>A0AAD5RIV9</accession>
<reference evidence="3" key="1">
    <citation type="submission" date="2022-07" db="EMBL/GenBank/DDBJ databases">
        <title>Draft genome sequence of Zalerion maritima ATCC 34329, a (micro)plastics degrading marine fungus.</title>
        <authorList>
            <person name="Paco A."/>
            <person name="Goncalves M.F.M."/>
            <person name="Rocha-Santos T.A.P."/>
            <person name="Alves A."/>
        </authorList>
    </citation>
    <scope>NUCLEOTIDE SEQUENCE</scope>
    <source>
        <strain evidence="3">ATCC 34329</strain>
    </source>
</reference>
<proteinExistence type="predicted"/>
<feature type="compositionally biased region" description="Basic and acidic residues" evidence="1">
    <location>
        <begin position="682"/>
        <end position="695"/>
    </location>
</feature>
<evidence type="ECO:0000313" key="4">
    <source>
        <dbReference type="Proteomes" id="UP001201980"/>
    </source>
</evidence>
<feature type="compositionally biased region" description="Low complexity" evidence="1">
    <location>
        <begin position="145"/>
        <end position="161"/>
    </location>
</feature>
<evidence type="ECO:0000256" key="2">
    <source>
        <dbReference type="SAM" id="Phobius"/>
    </source>
</evidence>
<organism evidence="3 4">
    <name type="scientific">Zalerion maritima</name>
    <dbReference type="NCBI Taxonomy" id="339359"/>
    <lineage>
        <taxon>Eukaryota</taxon>
        <taxon>Fungi</taxon>
        <taxon>Dikarya</taxon>
        <taxon>Ascomycota</taxon>
        <taxon>Pezizomycotina</taxon>
        <taxon>Sordariomycetes</taxon>
        <taxon>Lulworthiomycetidae</taxon>
        <taxon>Lulworthiales</taxon>
        <taxon>Lulworthiaceae</taxon>
        <taxon>Zalerion</taxon>
    </lineage>
</organism>
<feature type="region of interest" description="Disordered" evidence="1">
    <location>
        <begin position="254"/>
        <end position="309"/>
    </location>
</feature>
<keyword evidence="2" id="KW-0472">Membrane</keyword>
<keyword evidence="4" id="KW-1185">Reference proteome</keyword>
<keyword evidence="2" id="KW-0812">Transmembrane</keyword>
<keyword evidence="2" id="KW-1133">Transmembrane helix</keyword>
<feature type="compositionally biased region" description="Polar residues" evidence="1">
    <location>
        <begin position="799"/>
        <end position="809"/>
    </location>
</feature>
<feature type="compositionally biased region" description="Basic and acidic residues" evidence="1">
    <location>
        <begin position="83"/>
        <end position="97"/>
    </location>
</feature>
<name>A0AAD5RIV9_9PEZI</name>
<feature type="compositionally biased region" description="Polar residues" evidence="1">
    <location>
        <begin position="861"/>
        <end position="877"/>
    </location>
</feature>
<feature type="compositionally biased region" description="Basic and acidic residues" evidence="1">
    <location>
        <begin position="276"/>
        <end position="291"/>
    </location>
</feature>
<dbReference type="Proteomes" id="UP001201980">
    <property type="component" value="Unassembled WGS sequence"/>
</dbReference>
<feature type="region of interest" description="Disordered" evidence="1">
    <location>
        <begin position="1"/>
        <end position="175"/>
    </location>
</feature>
<dbReference type="AlphaFoldDB" id="A0AAD5RIV9"/>
<protein>
    <submittedName>
        <fullName evidence="3">Uncharacterized protein</fullName>
    </submittedName>
</protein>
<comment type="caution">
    <text evidence="3">The sequence shown here is derived from an EMBL/GenBank/DDBJ whole genome shotgun (WGS) entry which is preliminary data.</text>
</comment>
<dbReference type="EMBL" id="JAKWBI020000398">
    <property type="protein sequence ID" value="KAJ2895495.1"/>
    <property type="molecule type" value="Genomic_DNA"/>
</dbReference>
<feature type="region of interest" description="Disordered" evidence="1">
    <location>
        <begin position="799"/>
        <end position="883"/>
    </location>
</feature>
<evidence type="ECO:0000313" key="3">
    <source>
        <dbReference type="EMBL" id="KAJ2895495.1"/>
    </source>
</evidence>